<gene>
    <name evidence="1" type="ORF">TRIHO_09560</name>
</gene>
<comment type="caution">
    <text evidence="1">The sequence shown here is derived from an EMBL/GenBank/DDBJ whole genome shotgun (WGS) entry which is preliminary data.</text>
</comment>
<organism evidence="1 2">
    <name type="scientific">Tritonibacter horizontis</name>
    <dbReference type="NCBI Taxonomy" id="1768241"/>
    <lineage>
        <taxon>Bacteria</taxon>
        <taxon>Pseudomonadati</taxon>
        <taxon>Pseudomonadota</taxon>
        <taxon>Alphaproteobacteria</taxon>
        <taxon>Rhodobacterales</taxon>
        <taxon>Paracoccaceae</taxon>
        <taxon>Tritonibacter</taxon>
    </lineage>
</organism>
<dbReference type="PANTHER" id="PTHR35446:SF3">
    <property type="entry name" value="CMD DOMAIN-CONTAINING PROTEIN"/>
    <property type="match status" value="1"/>
</dbReference>
<evidence type="ECO:0008006" key="3">
    <source>
        <dbReference type="Google" id="ProtNLM"/>
    </source>
</evidence>
<proteinExistence type="predicted"/>
<evidence type="ECO:0000313" key="1">
    <source>
        <dbReference type="EMBL" id="KUP94220.1"/>
    </source>
</evidence>
<dbReference type="Gene3D" id="1.20.1290.10">
    <property type="entry name" value="AhpD-like"/>
    <property type="match status" value="1"/>
</dbReference>
<dbReference type="Proteomes" id="UP000068382">
    <property type="component" value="Unassembled WGS sequence"/>
</dbReference>
<accession>A0A132C2F4</accession>
<dbReference type="PATRIC" id="fig|1768241.3.peg.993"/>
<protein>
    <recommendedName>
        <fullName evidence="3">Carboxymuconolactone decarboxylase family protein</fullName>
    </recommendedName>
</protein>
<keyword evidence="2" id="KW-1185">Reference proteome</keyword>
<dbReference type="EMBL" id="LPUY01000025">
    <property type="protein sequence ID" value="KUP94220.1"/>
    <property type="molecule type" value="Genomic_DNA"/>
</dbReference>
<evidence type="ECO:0000313" key="2">
    <source>
        <dbReference type="Proteomes" id="UP000068382"/>
    </source>
</evidence>
<reference evidence="1 2" key="1">
    <citation type="submission" date="2015-12" db="EMBL/GenBank/DDBJ databases">
        <title>Genome sequence of the marine Rhodobacteraceae strain O3.65, Candidatus Tritonibacter horizontis.</title>
        <authorList>
            <person name="Poehlein A."/>
            <person name="Giebel H.A."/>
            <person name="Voget S."/>
            <person name="Brinkhoff T."/>
        </authorList>
    </citation>
    <scope>NUCLEOTIDE SEQUENCE [LARGE SCALE GENOMIC DNA]</scope>
    <source>
        <strain evidence="1 2">O3.65</strain>
    </source>
</reference>
<sequence>MTEFTYHSKDTAPGESRPLIDASIKAYGFHPKLHQIMAEAPPTYRAYLETFRIFAEETTLTPLEQHVIMQTANYENRCHYCTAGHSMLMKIIGADDVIVDALREGAPIADPKLEALRTFARQLIDKRGHVGDTALQHFLDAGYDKRQALEVLTGLATKLLSNFTNALAHTELDESVKPFAWTHPDDRAA</sequence>
<dbReference type="PANTHER" id="PTHR35446">
    <property type="entry name" value="SI:CH211-175M2.5"/>
    <property type="match status" value="1"/>
</dbReference>
<name>A0A132C2F4_9RHOB</name>
<dbReference type="RefSeq" id="WP_068240857.1">
    <property type="nucleotide sequence ID" value="NZ_LPUY01000025.1"/>
</dbReference>
<dbReference type="OrthoDB" id="9808310at2"/>
<dbReference type="InterPro" id="IPR029032">
    <property type="entry name" value="AhpD-like"/>
</dbReference>
<dbReference type="SUPFAM" id="SSF69118">
    <property type="entry name" value="AhpD-like"/>
    <property type="match status" value="1"/>
</dbReference>
<dbReference type="AlphaFoldDB" id="A0A132C2F4"/>